<dbReference type="InterPro" id="IPR036388">
    <property type="entry name" value="WH-like_DNA-bd_sf"/>
</dbReference>
<dbReference type="Pfam" id="PF13601">
    <property type="entry name" value="HTH_34"/>
    <property type="match status" value="1"/>
</dbReference>
<dbReference type="Gene3D" id="1.10.10.10">
    <property type="entry name" value="Winged helix-like DNA-binding domain superfamily/Winged helix DNA-binding domain"/>
    <property type="match status" value="1"/>
</dbReference>
<dbReference type="RefSeq" id="WP_380124544.1">
    <property type="nucleotide sequence ID" value="NZ_JBHSIU010000066.1"/>
</dbReference>
<proteinExistence type="predicted"/>
<dbReference type="PANTHER" id="PTHR37318:SF1">
    <property type="entry name" value="BSL7504 PROTEIN"/>
    <property type="match status" value="1"/>
</dbReference>
<comment type="caution">
    <text evidence="2">The sequence shown here is derived from an EMBL/GenBank/DDBJ whole genome shotgun (WGS) entry which is preliminary data.</text>
</comment>
<gene>
    <name evidence="2" type="ORF">ACFPIJ_42830</name>
</gene>
<evidence type="ECO:0000313" key="2">
    <source>
        <dbReference type="EMBL" id="MFC5004548.1"/>
    </source>
</evidence>
<keyword evidence="3" id="KW-1185">Reference proteome</keyword>
<dbReference type="InterPro" id="IPR027395">
    <property type="entry name" value="WH_DNA-bd_dom"/>
</dbReference>
<evidence type="ECO:0000313" key="3">
    <source>
        <dbReference type="Proteomes" id="UP001595912"/>
    </source>
</evidence>
<dbReference type="Proteomes" id="UP001595912">
    <property type="component" value="Unassembled WGS sequence"/>
</dbReference>
<sequence>MRRHGAMATEGLQQTLLDPTRFSIVSLLAATDWAEFGFVRDTVGLSDSALSKQVATLANLEFVEVVKGYVGKRPRTWIRLSTTGRSALGRHITALQHIAATAAEHGIAHRVERGPATA</sequence>
<organism evidence="2 3">
    <name type="scientific">Dactylosporangium cerinum</name>
    <dbReference type="NCBI Taxonomy" id="1434730"/>
    <lineage>
        <taxon>Bacteria</taxon>
        <taxon>Bacillati</taxon>
        <taxon>Actinomycetota</taxon>
        <taxon>Actinomycetes</taxon>
        <taxon>Micromonosporales</taxon>
        <taxon>Micromonosporaceae</taxon>
        <taxon>Dactylosporangium</taxon>
    </lineage>
</organism>
<protein>
    <submittedName>
        <fullName evidence="2">Transcriptional regulator</fullName>
    </submittedName>
</protein>
<dbReference type="SUPFAM" id="SSF46785">
    <property type="entry name" value="Winged helix' DNA-binding domain"/>
    <property type="match status" value="1"/>
</dbReference>
<dbReference type="InterPro" id="IPR036390">
    <property type="entry name" value="WH_DNA-bd_sf"/>
</dbReference>
<dbReference type="EMBL" id="JBHSIU010000066">
    <property type="protein sequence ID" value="MFC5004548.1"/>
    <property type="molecule type" value="Genomic_DNA"/>
</dbReference>
<accession>A0ABV9WB69</accession>
<evidence type="ECO:0000259" key="1">
    <source>
        <dbReference type="Pfam" id="PF13601"/>
    </source>
</evidence>
<reference evidence="3" key="1">
    <citation type="journal article" date="2019" name="Int. J. Syst. Evol. Microbiol.">
        <title>The Global Catalogue of Microorganisms (GCM) 10K type strain sequencing project: providing services to taxonomists for standard genome sequencing and annotation.</title>
        <authorList>
            <consortium name="The Broad Institute Genomics Platform"/>
            <consortium name="The Broad Institute Genome Sequencing Center for Infectious Disease"/>
            <person name="Wu L."/>
            <person name="Ma J."/>
        </authorList>
    </citation>
    <scope>NUCLEOTIDE SEQUENCE [LARGE SCALE GENOMIC DNA]</scope>
    <source>
        <strain evidence="3">CGMCC 4.7152</strain>
    </source>
</reference>
<dbReference type="PANTHER" id="PTHR37318">
    <property type="entry name" value="BSL7504 PROTEIN"/>
    <property type="match status" value="1"/>
</dbReference>
<feature type="domain" description="Winged helix DNA-binding" evidence="1">
    <location>
        <begin position="21"/>
        <end position="98"/>
    </location>
</feature>
<name>A0ABV9WB69_9ACTN</name>